<accession>A0AAW9S0V8</accession>
<dbReference type="RefSeq" id="WP_346820037.1">
    <property type="nucleotide sequence ID" value="NZ_JBDKWZ010000002.1"/>
</dbReference>
<protein>
    <submittedName>
        <fullName evidence="2">Plug domain-containing protein</fullName>
    </submittedName>
</protein>
<dbReference type="InterPro" id="IPR012910">
    <property type="entry name" value="Plug_dom"/>
</dbReference>
<keyword evidence="3" id="KW-1185">Reference proteome</keyword>
<dbReference type="AlphaFoldDB" id="A0AAW9S0V8"/>
<proteinExistence type="predicted"/>
<evidence type="ECO:0000259" key="1">
    <source>
        <dbReference type="Pfam" id="PF07715"/>
    </source>
</evidence>
<comment type="caution">
    <text evidence="2">The sequence shown here is derived from an EMBL/GenBank/DDBJ whole genome shotgun (WGS) entry which is preliminary data.</text>
</comment>
<dbReference type="SUPFAM" id="SSF56935">
    <property type="entry name" value="Porins"/>
    <property type="match status" value="1"/>
</dbReference>
<feature type="domain" description="TonB-dependent receptor plug" evidence="1">
    <location>
        <begin position="2"/>
        <end position="65"/>
    </location>
</feature>
<evidence type="ECO:0000313" key="3">
    <source>
        <dbReference type="Proteomes" id="UP001403385"/>
    </source>
</evidence>
<dbReference type="Pfam" id="PF07715">
    <property type="entry name" value="Plug"/>
    <property type="match status" value="1"/>
</dbReference>
<gene>
    <name evidence="2" type="ORF">AAG747_04990</name>
</gene>
<name>A0AAW9S0V8_9BACT</name>
<organism evidence="2 3">
    <name type="scientific">Rapidithrix thailandica</name>
    <dbReference type="NCBI Taxonomy" id="413964"/>
    <lineage>
        <taxon>Bacteria</taxon>
        <taxon>Pseudomonadati</taxon>
        <taxon>Bacteroidota</taxon>
        <taxon>Cytophagia</taxon>
        <taxon>Cytophagales</taxon>
        <taxon>Flammeovirgaceae</taxon>
        <taxon>Rapidithrix</taxon>
    </lineage>
</organism>
<reference evidence="2 3" key="1">
    <citation type="submission" date="2024-04" db="EMBL/GenBank/DDBJ databases">
        <title>Novel genus in family Flammeovirgaceae.</title>
        <authorList>
            <person name="Nguyen T.H."/>
            <person name="Vuong T.Q."/>
            <person name="Le H."/>
            <person name="Kim S.-G."/>
        </authorList>
    </citation>
    <scope>NUCLEOTIDE SEQUENCE [LARGE SCALE GENOMIC DNA]</scope>
    <source>
        <strain evidence="2 3">JCM 23209</strain>
    </source>
</reference>
<sequence>MEKVPQSVGYVPKELALDQAAFRMNDVVKDISGVNQFTFYNGITIRGHQVRGQQNSGNLINGMRAFTCKTKFLPES</sequence>
<dbReference type="EMBL" id="JBDKWZ010000002">
    <property type="protein sequence ID" value="MEN7547252.1"/>
    <property type="molecule type" value="Genomic_DNA"/>
</dbReference>
<evidence type="ECO:0000313" key="2">
    <source>
        <dbReference type="EMBL" id="MEN7547252.1"/>
    </source>
</evidence>
<dbReference type="Proteomes" id="UP001403385">
    <property type="component" value="Unassembled WGS sequence"/>
</dbReference>